<reference evidence="3 4" key="1">
    <citation type="journal article" date="2023" name="Plants (Basel)">
        <title>Bridging the Gap: Combining Genomics and Transcriptomics Approaches to Understand Stylosanthes scabra, an Orphan Legume from the Brazilian Caatinga.</title>
        <authorList>
            <person name="Ferreira-Neto J.R.C."/>
            <person name="da Silva M.D."/>
            <person name="Binneck E."/>
            <person name="de Melo N.F."/>
            <person name="da Silva R.H."/>
            <person name="de Melo A.L.T.M."/>
            <person name="Pandolfi V."/>
            <person name="Bustamante F.O."/>
            <person name="Brasileiro-Vidal A.C."/>
            <person name="Benko-Iseppon A.M."/>
        </authorList>
    </citation>
    <scope>NUCLEOTIDE SEQUENCE [LARGE SCALE GENOMIC DNA]</scope>
    <source>
        <tissue evidence="3">Leaves</tissue>
    </source>
</reference>
<keyword evidence="4" id="KW-1185">Reference proteome</keyword>
<name>A0ABU6SVB4_9FABA</name>
<feature type="region of interest" description="Disordered" evidence="2">
    <location>
        <begin position="1"/>
        <end position="27"/>
    </location>
</feature>
<sequence>MENDPSSILGLGGRATYQQESRELREAHKRTEARLNDLTELLHKFGGINVVQTTSDKDATIYKEEDDKEEEDEEDDEWLYDLLAKLAGVNSDSEDEYEDAEDEETIKEDVEEEMIEITEEATEKEESNPDKEDEFFIAIVYGGNEEKPKDLPEKYADSWAMFCNLQGWKDICPELSV</sequence>
<dbReference type="EMBL" id="JASCZI010061873">
    <property type="protein sequence ID" value="MED6139673.1"/>
    <property type="molecule type" value="Genomic_DNA"/>
</dbReference>
<organism evidence="3 4">
    <name type="scientific">Stylosanthes scabra</name>
    <dbReference type="NCBI Taxonomy" id="79078"/>
    <lineage>
        <taxon>Eukaryota</taxon>
        <taxon>Viridiplantae</taxon>
        <taxon>Streptophyta</taxon>
        <taxon>Embryophyta</taxon>
        <taxon>Tracheophyta</taxon>
        <taxon>Spermatophyta</taxon>
        <taxon>Magnoliopsida</taxon>
        <taxon>eudicotyledons</taxon>
        <taxon>Gunneridae</taxon>
        <taxon>Pentapetalae</taxon>
        <taxon>rosids</taxon>
        <taxon>fabids</taxon>
        <taxon>Fabales</taxon>
        <taxon>Fabaceae</taxon>
        <taxon>Papilionoideae</taxon>
        <taxon>50 kb inversion clade</taxon>
        <taxon>dalbergioids sensu lato</taxon>
        <taxon>Dalbergieae</taxon>
        <taxon>Pterocarpus clade</taxon>
        <taxon>Stylosanthes</taxon>
    </lineage>
</organism>
<evidence type="ECO:0000313" key="3">
    <source>
        <dbReference type="EMBL" id="MED6139673.1"/>
    </source>
</evidence>
<evidence type="ECO:0000256" key="1">
    <source>
        <dbReference type="SAM" id="Coils"/>
    </source>
</evidence>
<keyword evidence="1" id="KW-0175">Coiled coil</keyword>
<feature type="region of interest" description="Disordered" evidence="2">
    <location>
        <begin position="55"/>
        <end position="76"/>
    </location>
</feature>
<feature type="compositionally biased region" description="Basic and acidic residues" evidence="2">
    <location>
        <begin position="55"/>
        <end position="65"/>
    </location>
</feature>
<evidence type="ECO:0000313" key="4">
    <source>
        <dbReference type="Proteomes" id="UP001341840"/>
    </source>
</evidence>
<protein>
    <submittedName>
        <fullName evidence="3">Uncharacterized protein</fullName>
    </submittedName>
</protein>
<gene>
    <name evidence="3" type="ORF">PIB30_086038</name>
</gene>
<dbReference type="Proteomes" id="UP001341840">
    <property type="component" value="Unassembled WGS sequence"/>
</dbReference>
<comment type="caution">
    <text evidence="3">The sequence shown here is derived from an EMBL/GenBank/DDBJ whole genome shotgun (WGS) entry which is preliminary data.</text>
</comment>
<accession>A0ABU6SVB4</accession>
<feature type="coiled-coil region" evidence="1">
    <location>
        <begin position="83"/>
        <end position="127"/>
    </location>
</feature>
<proteinExistence type="predicted"/>
<feature type="compositionally biased region" description="Acidic residues" evidence="2">
    <location>
        <begin position="66"/>
        <end position="76"/>
    </location>
</feature>
<evidence type="ECO:0000256" key="2">
    <source>
        <dbReference type="SAM" id="MobiDB-lite"/>
    </source>
</evidence>